<reference evidence="1" key="1">
    <citation type="submission" date="2020-05" db="EMBL/GenBank/DDBJ databases">
        <authorList>
            <person name="Chiriac C."/>
            <person name="Salcher M."/>
            <person name="Ghai R."/>
            <person name="Kavagutti S V."/>
        </authorList>
    </citation>
    <scope>NUCLEOTIDE SEQUENCE</scope>
</reference>
<gene>
    <name evidence="1" type="ORF">UFOVP201_18</name>
</gene>
<accession>A0A6J7WJ56</accession>
<sequence>MARCLIRHVNDQDNPRPNKNLSSQYREWWNSLSKDQQQHLIASKAFKQNDLEDVEPTRTRVDDYSVDLQWMEENQSSEHQRIVGRNWLPIHEKQKDIGDQIADAEDQPQSDDATDQVLNRLRVMIECLIEGLDESTDPAMRLHADVIRIVIGEGRPPRMSQLARDHGLTRAAVSLRCRKLLTRLGIEPSRFMRSQHKVERMRMAAIISNVKRGRKGSI</sequence>
<evidence type="ECO:0000313" key="1">
    <source>
        <dbReference type="EMBL" id="CAB5217777.1"/>
    </source>
</evidence>
<organism evidence="1">
    <name type="scientific">uncultured Caudovirales phage</name>
    <dbReference type="NCBI Taxonomy" id="2100421"/>
    <lineage>
        <taxon>Viruses</taxon>
        <taxon>Duplodnaviria</taxon>
        <taxon>Heunggongvirae</taxon>
        <taxon>Uroviricota</taxon>
        <taxon>Caudoviricetes</taxon>
        <taxon>Peduoviridae</taxon>
        <taxon>Maltschvirus</taxon>
        <taxon>Maltschvirus maltsch</taxon>
    </lineage>
</organism>
<protein>
    <submittedName>
        <fullName evidence="1">Uncharacterized protein</fullName>
    </submittedName>
</protein>
<name>A0A6J7WJ56_9CAUD</name>
<proteinExistence type="predicted"/>
<dbReference type="EMBL" id="LR798249">
    <property type="protein sequence ID" value="CAB5217777.1"/>
    <property type="molecule type" value="Genomic_DNA"/>
</dbReference>